<dbReference type="Pfam" id="PF13671">
    <property type="entry name" value="AAA_33"/>
    <property type="match status" value="1"/>
</dbReference>
<dbReference type="Gene3D" id="3.30.470.30">
    <property type="entry name" value="DNA ligase/mRNA capping enzyme"/>
    <property type="match status" value="2"/>
</dbReference>
<dbReference type="EMBL" id="QKWW01000051">
    <property type="protein sequence ID" value="PZT54249.1"/>
    <property type="molecule type" value="Genomic_DNA"/>
</dbReference>
<evidence type="ECO:0000313" key="5">
    <source>
        <dbReference type="Proteomes" id="UP000249204"/>
    </source>
</evidence>
<feature type="region of interest" description="Disordered" evidence="1">
    <location>
        <begin position="1"/>
        <end position="43"/>
    </location>
</feature>
<dbReference type="Proteomes" id="UP000249204">
    <property type="component" value="Unassembled WGS sequence"/>
</dbReference>
<evidence type="ECO:0000313" key="4">
    <source>
        <dbReference type="EMBL" id="PZT54249.1"/>
    </source>
</evidence>
<feature type="domain" description="Calcineurin-like phosphoesterase" evidence="2">
    <location>
        <begin position="241"/>
        <end position="439"/>
    </location>
</feature>
<dbReference type="InterPro" id="IPR027417">
    <property type="entry name" value="P-loop_NTPase"/>
</dbReference>
<keyword evidence="4" id="KW-0418">Kinase</keyword>
<feature type="domain" description="Polynucleotide kinase-phosphatase ligase" evidence="3">
    <location>
        <begin position="530"/>
        <end position="900"/>
    </location>
</feature>
<gene>
    <name evidence="4" type="ORF">DN757_18185</name>
</gene>
<sequence>MRRDEQTGANNDVHSQATSEQRKRHSDSKTAERQQNRDQGRHREIHLPYAGIVVLVGPSNSGKSTMLERLVAEEVIRSTEIVSSDQFRMLVGDDEYIEWKHRARSEADVIFAEYQQVSAKAFEAMEAIIATRCRLNKLTWVDATHLYPEDRERLIQLARKAHVPVIAVVLDVPEQVLLERDDQRKHPRGRQRVKQQVQQFRRTLRSIRDEGFDASHILKHPYPVSFVRTANPLMIDMGTGIDIIGDIHGCYEEMLELIHRLGYVDEQGDGMLRHPEGRKLVSVGDVSSRGPESLKCLLFWQQHCAAGLAYMVDSNHGWKIARYLDGRDVTLSHGDERVEAELLQLEQVQGSATAKQVRESLKHFLLEAPSHLVFTRNGVRQVVVAHAGIRDHFIGKQSRRIQDYCRYGDVEGTDEKGRPVRKDWYVDHNSGECIVWGHDPRPYPMIVNDTVNIDQGVVFGGMLTAWRMPERESVSVKAKQDYAGDAESPLKRWEQQRFAPPNIRKFKDGFTVQTESRLNVTVQGELAQTALDTFSHYTVPLEELVYIPPTMSPPPGECSVEGYMEHPQDAFRYYRSQGVTRMVVEKKHMGSRAVLLLFRDEQAAIQRVGRPLLGSIVTRTGRAFFDPTTEQEVLARLHADLIAGGYFDRHQTEFVLLDAEIVPWNLKARELIASQYAHVAEAALMDRSVVKDKIREAANAGRNVTDWLQETEVKLENARTFRDVFQYYCWDVNDIGDISIVPFHTLAHSTGTFWEKTHEWHMEQNRELAQMCALIIETEYRVIADEADDEEIIRWWEEITAEGHEGIVIKPETFRSWNDGRMIQPALKVRGRAYLHIIYGMDYLAPEHVSRLRKRKTSKKERHALLESALGMEGIERFVRGESIERIHECVLAALSLESERVDPRL</sequence>
<dbReference type="Gene3D" id="3.60.21.10">
    <property type="match status" value="1"/>
</dbReference>
<organism evidence="4 5">
    <name type="scientific">Paenibacillus silvae</name>
    <dbReference type="NCBI Taxonomy" id="1325358"/>
    <lineage>
        <taxon>Bacteria</taxon>
        <taxon>Bacillati</taxon>
        <taxon>Bacillota</taxon>
        <taxon>Bacilli</taxon>
        <taxon>Bacillales</taxon>
        <taxon>Paenibacillaceae</taxon>
        <taxon>Paenibacillus</taxon>
    </lineage>
</organism>
<dbReference type="InterPro" id="IPR024028">
    <property type="entry name" value="PNKP_bac"/>
</dbReference>
<dbReference type="CDD" id="cd07423">
    <property type="entry name" value="MPP_Prp_like"/>
    <property type="match status" value="1"/>
</dbReference>
<dbReference type="Pfam" id="PF00149">
    <property type="entry name" value="Metallophos"/>
    <property type="match status" value="1"/>
</dbReference>
<proteinExistence type="predicted"/>
<dbReference type="SUPFAM" id="SSF56091">
    <property type="entry name" value="DNA ligase/mRNA capping enzyme, catalytic domain"/>
    <property type="match status" value="1"/>
</dbReference>
<feature type="compositionally biased region" description="Polar residues" evidence="1">
    <location>
        <begin position="7"/>
        <end position="19"/>
    </location>
</feature>
<evidence type="ECO:0000259" key="2">
    <source>
        <dbReference type="Pfam" id="PF00149"/>
    </source>
</evidence>
<dbReference type="InterPro" id="IPR029052">
    <property type="entry name" value="Metallo-depent_PP-like"/>
</dbReference>
<dbReference type="PANTHER" id="PTHR42850">
    <property type="entry name" value="METALLOPHOSPHOESTERASE"/>
    <property type="match status" value="1"/>
</dbReference>
<evidence type="ECO:0000259" key="3">
    <source>
        <dbReference type="Pfam" id="PF16542"/>
    </source>
</evidence>
<feature type="compositionally biased region" description="Basic and acidic residues" evidence="1">
    <location>
        <begin position="27"/>
        <end position="43"/>
    </location>
</feature>
<protein>
    <submittedName>
        <fullName evidence="4">Polynucleotide kinase-phosphatase</fullName>
    </submittedName>
</protein>
<accession>A0A2W6NEU9</accession>
<dbReference type="RefSeq" id="WP_111271609.1">
    <property type="nucleotide sequence ID" value="NZ_QKWW01000051.1"/>
</dbReference>
<dbReference type="Gene3D" id="3.40.50.300">
    <property type="entry name" value="P-loop containing nucleotide triphosphate hydrolases"/>
    <property type="match status" value="1"/>
</dbReference>
<dbReference type="Pfam" id="PF16542">
    <property type="entry name" value="PNKP_ligase"/>
    <property type="match status" value="1"/>
</dbReference>
<reference evidence="4 5" key="1">
    <citation type="submission" date="2018-06" db="EMBL/GenBank/DDBJ databases">
        <title>Isolation of heavy metals resistant Paenibacillus silvae NC2 from Gold-Copper mine in ZiJin, China.</title>
        <authorList>
            <person name="Xu J."/>
            <person name="Mazhar H.S."/>
            <person name="Rensing C."/>
        </authorList>
    </citation>
    <scope>NUCLEOTIDE SEQUENCE [LARGE SCALE GENOMIC DNA]</scope>
    <source>
        <strain evidence="4 5">NC2</strain>
    </source>
</reference>
<dbReference type="InterPro" id="IPR041780">
    <property type="entry name" value="MPP_PrpE-like"/>
</dbReference>
<dbReference type="GO" id="GO:0016791">
    <property type="term" value="F:phosphatase activity"/>
    <property type="evidence" value="ECO:0007669"/>
    <property type="project" value="TreeGrafter"/>
</dbReference>
<keyword evidence="4" id="KW-0808">Transferase</keyword>
<dbReference type="SUPFAM" id="SSF52540">
    <property type="entry name" value="P-loop containing nucleoside triphosphate hydrolases"/>
    <property type="match status" value="1"/>
</dbReference>
<dbReference type="SUPFAM" id="SSF56300">
    <property type="entry name" value="Metallo-dependent phosphatases"/>
    <property type="match status" value="1"/>
</dbReference>
<dbReference type="InterPro" id="IPR032380">
    <property type="entry name" value="PNKP_ligase_dom"/>
</dbReference>
<evidence type="ECO:0000256" key="1">
    <source>
        <dbReference type="SAM" id="MobiDB-lite"/>
    </source>
</evidence>
<dbReference type="InterPro" id="IPR050126">
    <property type="entry name" value="Ap4A_hydrolase"/>
</dbReference>
<dbReference type="InterPro" id="IPR004843">
    <property type="entry name" value="Calcineurin-like_PHP"/>
</dbReference>
<dbReference type="PANTHER" id="PTHR42850:SF7">
    <property type="entry name" value="BIS(5'-NUCLEOSYL)-TETRAPHOSPHATASE PRPE [ASYMMETRICAL]"/>
    <property type="match status" value="1"/>
</dbReference>
<dbReference type="AlphaFoldDB" id="A0A2W6NEU9"/>
<name>A0A2W6NEU9_9BACL</name>
<dbReference type="GO" id="GO:0016301">
    <property type="term" value="F:kinase activity"/>
    <property type="evidence" value="ECO:0007669"/>
    <property type="project" value="UniProtKB-KW"/>
</dbReference>
<dbReference type="NCBIfam" id="TIGR04075">
    <property type="entry name" value="bacter_Pnkp"/>
    <property type="match status" value="1"/>
</dbReference>
<dbReference type="GO" id="GO:0005737">
    <property type="term" value="C:cytoplasm"/>
    <property type="evidence" value="ECO:0007669"/>
    <property type="project" value="TreeGrafter"/>
</dbReference>
<comment type="caution">
    <text evidence="4">The sequence shown here is derived from an EMBL/GenBank/DDBJ whole genome shotgun (WGS) entry which is preliminary data.</text>
</comment>